<gene>
    <name evidence="1" type="ORF">CW311_12790</name>
</gene>
<comment type="caution">
    <text evidence="1">The sequence shown here is derived from an EMBL/GenBank/DDBJ whole genome shotgun (WGS) entry which is preliminary data.</text>
</comment>
<accession>A0A2N0WE08</accession>
<dbReference type="Proteomes" id="UP000233553">
    <property type="component" value="Unassembled WGS sequence"/>
</dbReference>
<organism evidence="1 2">
    <name type="scientific">Acinetobacter proteolyticus</name>
    <dbReference type="NCBI Taxonomy" id="1776741"/>
    <lineage>
        <taxon>Bacteria</taxon>
        <taxon>Pseudomonadati</taxon>
        <taxon>Pseudomonadota</taxon>
        <taxon>Gammaproteobacteria</taxon>
        <taxon>Moraxellales</taxon>
        <taxon>Moraxellaceae</taxon>
        <taxon>Acinetobacter</taxon>
    </lineage>
</organism>
<evidence type="ECO:0000313" key="1">
    <source>
        <dbReference type="EMBL" id="PKF32911.1"/>
    </source>
</evidence>
<proteinExistence type="predicted"/>
<protein>
    <recommendedName>
        <fullName evidence="3">Glycosyltransferase</fullName>
    </recommendedName>
</protein>
<dbReference type="SUPFAM" id="SSF53756">
    <property type="entry name" value="UDP-Glycosyltransferase/glycogen phosphorylase"/>
    <property type="match status" value="1"/>
</dbReference>
<dbReference type="AlphaFoldDB" id="A0A2N0WE08"/>
<dbReference type="EMBL" id="PISJ01000014">
    <property type="protein sequence ID" value="PKF32911.1"/>
    <property type="molecule type" value="Genomic_DNA"/>
</dbReference>
<evidence type="ECO:0008006" key="3">
    <source>
        <dbReference type="Google" id="ProtNLM"/>
    </source>
</evidence>
<name>A0A2N0WE08_9GAMM</name>
<evidence type="ECO:0000313" key="2">
    <source>
        <dbReference type="Proteomes" id="UP000233553"/>
    </source>
</evidence>
<dbReference type="RefSeq" id="WP_101236776.1">
    <property type="nucleotide sequence ID" value="NZ_PISJ01000014.1"/>
</dbReference>
<sequence length="339" mass="40216">MKKEIVFFLPEGSINDATEYYLKLLQLGFEDSNLNVVHCSNIKVLREADYILTIEAKQFFLAKIKFPKAKIINWFQGVVAEEAYMLTKSIARKYVWHFYEWFTLRFSFFNIVVSKKMLEYFEKKYKVLVESESFIMPCFNKKYSENVWEKKTNSASFVYAGSLAAWQCIDEMLNIYSHIEKNIENSKITLLTKELDKGLELVSKYNLKNYDIKYVPLEELEDELIQYKYGFLIREDHIVNQVATPTKMNSYLAAGIIPIYSNVVDDFNKNLSNYTTLVKHKNYTSDSYVTDQILSIEKMRREDFVSRFKKDLDEIFKNYYNEEVYLSEFKSFLEKRLGS</sequence>
<dbReference type="Gene3D" id="3.40.50.2000">
    <property type="entry name" value="Glycogen Phosphorylase B"/>
    <property type="match status" value="1"/>
</dbReference>
<reference evidence="1 2" key="1">
    <citation type="submission" date="2017-12" db="EMBL/GenBank/DDBJ databases">
        <title>Draft Genome sequences of multiple microbial strains isolated from spacecraft associated surfaces.</title>
        <authorList>
            <person name="Seuylemezian A."/>
            <person name="Vaishampayan P."/>
            <person name="Venkateswaran K."/>
        </authorList>
    </citation>
    <scope>NUCLEOTIDE SEQUENCE [LARGE SCALE GENOMIC DNA]</scope>
    <source>
        <strain evidence="1 2">2P01AA</strain>
    </source>
</reference>